<gene>
    <name evidence="6" type="ORF">LX15_003548</name>
</gene>
<evidence type="ECO:0000313" key="7">
    <source>
        <dbReference type="Proteomes" id="UP001205311"/>
    </source>
</evidence>
<evidence type="ECO:0000256" key="4">
    <source>
        <dbReference type="ARBA" id="ARBA00023163"/>
    </source>
</evidence>
<evidence type="ECO:0000256" key="1">
    <source>
        <dbReference type="ARBA" id="ARBA00009437"/>
    </source>
</evidence>
<dbReference type="Gene3D" id="1.10.10.10">
    <property type="entry name" value="Winged helix-like DNA-binding domain superfamily/Winged helix DNA-binding domain"/>
    <property type="match status" value="1"/>
</dbReference>
<keyword evidence="2" id="KW-0805">Transcription regulation</keyword>
<protein>
    <submittedName>
        <fullName evidence="6">DNA-binding transcriptional regulator, LysR family</fullName>
    </submittedName>
</protein>
<dbReference type="PROSITE" id="PS50931">
    <property type="entry name" value="HTH_LYSR"/>
    <property type="match status" value="1"/>
</dbReference>
<dbReference type="Proteomes" id="UP001205311">
    <property type="component" value="Unassembled WGS sequence"/>
</dbReference>
<dbReference type="PRINTS" id="PR00039">
    <property type="entry name" value="HTHLYSR"/>
</dbReference>
<dbReference type="SUPFAM" id="SSF46785">
    <property type="entry name" value="Winged helix' DNA-binding domain"/>
    <property type="match status" value="1"/>
</dbReference>
<dbReference type="GO" id="GO:0003677">
    <property type="term" value="F:DNA binding"/>
    <property type="evidence" value="ECO:0007669"/>
    <property type="project" value="UniProtKB-KW"/>
</dbReference>
<dbReference type="Gene3D" id="3.40.190.290">
    <property type="match status" value="1"/>
</dbReference>
<keyword evidence="3 6" id="KW-0238">DNA-binding</keyword>
<dbReference type="CDD" id="cd05466">
    <property type="entry name" value="PBP2_LTTR_substrate"/>
    <property type="match status" value="1"/>
</dbReference>
<dbReference type="InterPro" id="IPR036390">
    <property type="entry name" value="WH_DNA-bd_sf"/>
</dbReference>
<dbReference type="InterPro" id="IPR036388">
    <property type="entry name" value="WH-like_DNA-bd_sf"/>
</dbReference>
<dbReference type="PANTHER" id="PTHR30419">
    <property type="entry name" value="HTH-TYPE TRANSCRIPTIONAL REGULATOR YBHD"/>
    <property type="match status" value="1"/>
</dbReference>
<keyword evidence="7" id="KW-1185">Reference proteome</keyword>
<comment type="similarity">
    <text evidence="1">Belongs to the LysR transcriptional regulatory family.</text>
</comment>
<evidence type="ECO:0000256" key="3">
    <source>
        <dbReference type="ARBA" id="ARBA00023125"/>
    </source>
</evidence>
<accession>A0ABT1HWF6</accession>
<dbReference type="EMBL" id="JAMTCP010000020">
    <property type="protein sequence ID" value="MCP2259839.1"/>
    <property type="molecule type" value="Genomic_DNA"/>
</dbReference>
<evidence type="ECO:0000256" key="2">
    <source>
        <dbReference type="ARBA" id="ARBA00023015"/>
    </source>
</evidence>
<sequence>MNAQQLAYFLAVAEHGSLGHAATAMNVAQPSLSQALGALEREMGTPLLHRLNRGAVLTPAGRVFVPHARRLLRELRRARDVVDQCGGVLAGVLDLVTTPLLAVDPGAGLLGRFRTLHPDVRVRVHMADEDAEVPGMLTGARAEVALTYLPLNEPGLAVEELGVHELLAVLPPGGPDLPDPLPVRELADRETVSVTGGGRQRQLVVEHLAAHGVRLRVVAEVAHREMVVPLVLAGAGMSFLPGKMAEWAAGQGARTRRLDPPLRQPYGLAHLPGQLTPVGAALANLARRPAGRDDAGTETGEEWA</sequence>
<name>A0ABT1HWF6_STRSD</name>
<reference evidence="6 7" key="1">
    <citation type="submission" date="2022-06" db="EMBL/GenBank/DDBJ databases">
        <title>Genomic Encyclopedia of Archaeal and Bacterial Type Strains, Phase II (KMG-II): from individual species to whole genera.</title>
        <authorList>
            <person name="Goeker M."/>
        </authorList>
    </citation>
    <scope>NUCLEOTIDE SEQUENCE [LARGE SCALE GENOMIC DNA]</scope>
    <source>
        <strain evidence="6 7">DSM 40477</strain>
    </source>
</reference>
<comment type="caution">
    <text evidence="6">The sequence shown here is derived from an EMBL/GenBank/DDBJ whole genome shotgun (WGS) entry which is preliminary data.</text>
</comment>
<dbReference type="SUPFAM" id="SSF53850">
    <property type="entry name" value="Periplasmic binding protein-like II"/>
    <property type="match status" value="1"/>
</dbReference>
<evidence type="ECO:0000259" key="5">
    <source>
        <dbReference type="PROSITE" id="PS50931"/>
    </source>
</evidence>
<proteinExistence type="inferred from homology"/>
<dbReference type="Pfam" id="PF00126">
    <property type="entry name" value="HTH_1"/>
    <property type="match status" value="1"/>
</dbReference>
<organism evidence="6 7">
    <name type="scientific">Streptoalloteichus tenebrarius (strain ATCC 17920 / DSM 40477 / JCM 4838 / CBS 697.72 / NBRC 16177 / NCIMB 11028 / NRRL B-12390 / A12253. 1 / ISP 5477)</name>
    <name type="common">Streptomyces tenebrarius</name>
    <dbReference type="NCBI Taxonomy" id="1933"/>
    <lineage>
        <taxon>Bacteria</taxon>
        <taxon>Bacillati</taxon>
        <taxon>Actinomycetota</taxon>
        <taxon>Actinomycetes</taxon>
        <taxon>Pseudonocardiales</taxon>
        <taxon>Pseudonocardiaceae</taxon>
        <taxon>Streptoalloteichus</taxon>
    </lineage>
</organism>
<evidence type="ECO:0000313" key="6">
    <source>
        <dbReference type="EMBL" id="MCP2259839.1"/>
    </source>
</evidence>
<keyword evidence="4" id="KW-0804">Transcription</keyword>
<dbReference type="InterPro" id="IPR000847">
    <property type="entry name" value="LysR_HTH_N"/>
</dbReference>
<feature type="domain" description="HTH lysR-type" evidence="5">
    <location>
        <begin position="1"/>
        <end position="58"/>
    </location>
</feature>
<dbReference type="Pfam" id="PF03466">
    <property type="entry name" value="LysR_substrate"/>
    <property type="match status" value="1"/>
</dbReference>
<dbReference type="InterPro" id="IPR005119">
    <property type="entry name" value="LysR_subst-bd"/>
</dbReference>
<dbReference type="RefSeq" id="WP_253670723.1">
    <property type="nucleotide sequence ID" value="NZ_JAMTCP010000020.1"/>
</dbReference>
<dbReference type="InterPro" id="IPR050950">
    <property type="entry name" value="HTH-type_LysR_regulators"/>
</dbReference>